<dbReference type="InterPro" id="IPR013087">
    <property type="entry name" value="Znf_C2H2_type"/>
</dbReference>
<evidence type="ECO:0000256" key="3">
    <source>
        <dbReference type="ARBA" id="ARBA00023015"/>
    </source>
</evidence>
<dbReference type="EMBL" id="JAESVG020000003">
    <property type="protein sequence ID" value="KAG8628983.1"/>
    <property type="molecule type" value="Genomic_DNA"/>
</dbReference>
<dbReference type="OrthoDB" id="654211at2759"/>
<keyword evidence="6" id="KW-0863">Zinc-finger</keyword>
<dbReference type="Proteomes" id="UP000809789">
    <property type="component" value="Unassembled WGS sequence"/>
</dbReference>
<dbReference type="PROSITE" id="PS00463">
    <property type="entry name" value="ZN2_CY6_FUNGAL_1"/>
    <property type="match status" value="1"/>
</dbReference>
<dbReference type="CDD" id="cd00067">
    <property type="entry name" value="GAL4"/>
    <property type="match status" value="1"/>
</dbReference>
<keyword evidence="5" id="KW-0539">Nucleus</keyword>
<evidence type="ECO:0000256" key="5">
    <source>
        <dbReference type="ARBA" id="ARBA00023242"/>
    </source>
</evidence>
<feature type="compositionally biased region" description="Basic and acidic residues" evidence="7">
    <location>
        <begin position="200"/>
        <end position="220"/>
    </location>
</feature>
<evidence type="ECO:0008006" key="12">
    <source>
        <dbReference type="Google" id="ProtNLM"/>
    </source>
</evidence>
<feature type="domain" description="Zn(2)-C6 fungal-type" evidence="8">
    <location>
        <begin position="72"/>
        <end position="101"/>
    </location>
</feature>
<dbReference type="AlphaFoldDB" id="A0A8K0L6E1"/>
<dbReference type="SMART" id="SM00066">
    <property type="entry name" value="GAL4"/>
    <property type="match status" value="1"/>
</dbReference>
<accession>A0A8K0L6E1</accession>
<dbReference type="SUPFAM" id="SSF57701">
    <property type="entry name" value="Zn2/Cys6 DNA-binding domain"/>
    <property type="match status" value="1"/>
</dbReference>
<sequence length="808" mass="90178">MNDSTVQSSSVSIETEAGTTVASHESHSHPISRSITGSLECHICHRVFSRKDALDRHGRVHLSRTPLRRFRACIRCASARVRCSGISPCVRCHKKGWNCIVPDGSQPPQTPSRLQNPHRDNTVFAKATVTPPGSFDHDLRPQDGSQPATVVASTTEDNFLGHALLPDTSMHMLSEMNWMTWSTEVQEPAVPQHDTAPAGDRVRPETSLERLRPAPNHGDDGAYYVEDTGARRPRNRHPIDMSSPQAWAARSIPSNTESPARFSEPTTFGFPVEDIFIHEEQVVQSPADLFDEEDYHQIHQLFTSLCLVNDTEHESPFASATFPSIVSLNSCARVYRHQLDPKVLPIIHASICSLSPKIWMIKLAMAAAGSQYVQDADPETSVAMHEFLRRVIRHSDSRAEVDGDSTALLFLAQARLLNYLFCAYSGSKRLARYRLVVLDDLKRDHQRLYRLCHFPAFEDPHQQDTPMDTRTSCILHESARRLCHAIWLVECQSYYHFGTPAGLLLDFADLPLPCAESLWSTGSTQAPHVSSTPTLSHALLVLYLEKRLLPGIGDFARVLLIHGIYAQTWTITKSSISPLLRWTPSAHRTDAATHSHTSQSWLPSIANSDIAYSGTENTTVLNLHFGRIVLLTPVEDIRTLAQHLLNPTPATTQVIPNLETRIARWVNEDQFKARLAMVHCGVFFWHIRRYSTDAYYEPSDVYMATLTVWAYARYGTFPAKQTLAGEDWGEVESIRLDRPTDDELVQLFVKKGMGMRATIAGVGDVNDARAAGRVLIEGGRVLEGLSGWGIKGRYREELAALGNVSVTS</sequence>
<dbReference type="PANTHER" id="PTHR47660:SF7">
    <property type="entry name" value="TRANSCRIPTION FACTOR WITH C2H2 AND ZN(2)-CYS(6) DNA BINDING DOMAIN (EUROFUNG)"/>
    <property type="match status" value="1"/>
</dbReference>
<proteinExistence type="predicted"/>
<evidence type="ECO:0000256" key="6">
    <source>
        <dbReference type="PROSITE-ProRule" id="PRU00042"/>
    </source>
</evidence>
<evidence type="ECO:0000259" key="9">
    <source>
        <dbReference type="PROSITE" id="PS50157"/>
    </source>
</evidence>
<feature type="region of interest" description="Disordered" evidence="7">
    <location>
        <begin position="127"/>
        <end position="148"/>
    </location>
</feature>
<dbReference type="PANTHER" id="PTHR47660">
    <property type="entry name" value="TRANSCRIPTION FACTOR WITH C2H2 AND ZN(2)-CYS(6) DNA BINDING DOMAIN (EUROFUNG)-RELATED-RELATED"/>
    <property type="match status" value="1"/>
</dbReference>
<evidence type="ECO:0000256" key="1">
    <source>
        <dbReference type="ARBA" id="ARBA00022723"/>
    </source>
</evidence>
<dbReference type="GO" id="GO:0008270">
    <property type="term" value="F:zinc ion binding"/>
    <property type="evidence" value="ECO:0007669"/>
    <property type="project" value="UniProtKB-KW"/>
</dbReference>
<feature type="region of interest" description="Disordered" evidence="7">
    <location>
        <begin position="1"/>
        <end position="31"/>
    </location>
</feature>
<feature type="region of interest" description="Disordered" evidence="7">
    <location>
        <begin position="192"/>
        <end position="263"/>
    </location>
</feature>
<evidence type="ECO:0000256" key="7">
    <source>
        <dbReference type="SAM" id="MobiDB-lite"/>
    </source>
</evidence>
<dbReference type="PROSITE" id="PS50048">
    <property type="entry name" value="ZN2_CY6_FUNGAL_2"/>
    <property type="match status" value="1"/>
</dbReference>
<evidence type="ECO:0000256" key="2">
    <source>
        <dbReference type="ARBA" id="ARBA00022833"/>
    </source>
</evidence>
<dbReference type="PROSITE" id="PS00028">
    <property type="entry name" value="ZINC_FINGER_C2H2_1"/>
    <property type="match status" value="1"/>
</dbReference>
<organism evidence="10 11">
    <name type="scientific">Elsinoe batatas</name>
    <dbReference type="NCBI Taxonomy" id="2601811"/>
    <lineage>
        <taxon>Eukaryota</taxon>
        <taxon>Fungi</taxon>
        <taxon>Dikarya</taxon>
        <taxon>Ascomycota</taxon>
        <taxon>Pezizomycotina</taxon>
        <taxon>Dothideomycetes</taxon>
        <taxon>Dothideomycetidae</taxon>
        <taxon>Myriangiales</taxon>
        <taxon>Elsinoaceae</taxon>
        <taxon>Elsinoe</taxon>
    </lineage>
</organism>
<dbReference type="InterPro" id="IPR036864">
    <property type="entry name" value="Zn2-C6_fun-type_DNA-bd_sf"/>
</dbReference>
<evidence type="ECO:0000259" key="8">
    <source>
        <dbReference type="PROSITE" id="PS50048"/>
    </source>
</evidence>
<dbReference type="Pfam" id="PF00172">
    <property type="entry name" value="Zn_clus"/>
    <property type="match status" value="1"/>
</dbReference>
<evidence type="ECO:0000313" key="10">
    <source>
        <dbReference type="EMBL" id="KAG8628983.1"/>
    </source>
</evidence>
<dbReference type="GO" id="GO:0000981">
    <property type="term" value="F:DNA-binding transcription factor activity, RNA polymerase II-specific"/>
    <property type="evidence" value="ECO:0007669"/>
    <property type="project" value="InterPro"/>
</dbReference>
<keyword evidence="1" id="KW-0479">Metal-binding</keyword>
<dbReference type="PROSITE" id="PS50157">
    <property type="entry name" value="ZINC_FINGER_C2H2_2"/>
    <property type="match status" value="1"/>
</dbReference>
<evidence type="ECO:0000256" key="4">
    <source>
        <dbReference type="ARBA" id="ARBA00023163"/>
    </source>
</evidence>
<comment type="caution">
    <text evidence="10">The sequence shown here is derived from an EMBL/GenBank/DDBJ whole genome shotgun (WGS) entry which is preliminary data.</text>
</comment>
<keyword evidence="3" id="KW-0805">Transcription regulation</keyword>
<protein>
    <recommendedName>
        <fullName evidence="12">C2H2-type domain-containing protein</fullName>
    </recommendedName>
</protein>
<gene>
    <name evidence="10" type="ORF">KVT40_002848</name>
</gene>
<dbReference type="CDD" id="cd12148">
    <property type="entry name" value="fungal_TF_MHR"/>
    <property type="match status" value="1"/>
</dbReference>
<name>A0A8K0L6E1_9PEZI</name>
<evidence type="ECO:0000313" key="11">
    <source>
        <dbReference type="Proteomes" id="UP000809789"/>
    </source>
</evidence>
<reference evidence="10" key="1">
    <citation type="submission" date="2021-07" db="EMBL/GenBank/DDBJ databases">
        <title>Elsinoe batatas strain:CRI-CJ2 Genome sequencing and assembly.</title>
        <authorList>
            <person name="Huang L."/>
        </authorList>
    </citation>
    <scope>NUCLEOTIDE SEQUENCE</scope>
    <source>
        <strain evidence="10">CRI-CJ2</strain>
    </source>
</reference>
<feature type="domain" description="C2H2-type" evidence="9">
    <location>
        <begin position="39"/>
        <end position="66"/>
    </location>
</feature>
<keyword evidence="4" id="KW-0804">Transcription</keyword>
<dbReference type="Gene3D" id="4.10.240.10">
    <property type="entry name" value="Zn(2)-C6 fungal-type DNA-binding domain"/>
    <property type="match status" value="1"/>
</dbReference>
<keyword evidence="2" id="KW-0862">Zinc</keyword>
<keyword evidence="11" id="KW-1185">Reference proteome</keyword>
<dbReference type="InterPro" id="IPR001138">
    <property type="entry name" value="Zn2Cys6_DnaBD"/>
</dbReference>